<dbReference type="CDD" id="cd00635">
    <property type="entry name" value="PLPDE_III_YBL036c_like"/>
    <property type="match status" value="1"/>
</dbReference>
<dbReference type="NCBIfam" id="TIGR00044">
    <property type="entry name" value="YggS family pyridoxal phosphate-dependent enzyme"/>
    <property type="match status" value="1"/>
</dbReference>
<reference evidence="7" key="1">
    <citation type="submission" date="2020-10" db="EMBL/GenBank/DDBJ databases">
        <title>Sequencing the genomes of 1000 actinobacteria strains.</title>
        <authorList>
            <person name="Klenk H.-P."/>
        </authorList>
    </citation>
    <scope>NUCLEOTIDE SEQUENCE</scope>
    <source>
        <strain evidence="7">DSM 45354</strain>
    </source>
</reference>
<keyword evidence="8" id="KW-1185">Reference proteome</keyword>
<evidence type="ECO:0000313" key="8">
    <source>
        <dbReference type="Proteomes" id="UP000638648"/>
    </source>
</evidence>
<dbReference type="Pfam" id="PF01168">
    <property type="entry name" value="Ala_racemase_N"/>
    <property type="match status" value="1"/>
</dbReference>
<dbReference type="Gene3D" id="3.20.20.10">
    <property type="entry name" value="Alanine racemase"/>
    <property type="match status" value="1"/>
</dbReference>
<comment type="function">
    <text evidence="2">Pyridoxal 5'-phosphate (PLP)-binding protein, which is involved in PLP homeostasis.</text>
</comment>
<feature type="compositionally biased region" description="Basic and acidic residues" evidence="5">
    <location>
        <begin position="12"/>
        <end position="25"/>
    </location>
</feature>
<sequence>MPCPDVYSDASRPSEPDAGSAEHRRSQLAANLTVVRDRIQRACERVGRDPGEVSLVGVTKTFPASDVRLLAGLGVRDIGENRHQEAEAKAAACADLDLTWHFVGQLQVNKARAVVRYASVIHSVDRLRLVTALGRAATDLERSVRCLVQVDLAGETGRGGVGPAEAVEMADVVSVTPGLELAGVMAVAPLGVPPGPAFARLAEVAAAVRARHAEATWISAGMSGDLEAAVEHGATHVRVGRRLLGERPSNR</sequence>
<dbReference type="Proteomes" id="UP000638648">
    <property type="component" value="Unassembled WGS sequence"/>
</dbReference>
<feature type="modified residue" description="N6-(pyridoxal phosphate)lysine" evidence="2 3">
    <location>
        <position position="60"/>
    </location>
</feature>
<name>A0A927N316_9ACTN</name>
<dbReference type="EMBL" id="JADBEM010000001">
    <property type="protein sequence ID" value="MBE1610822.1"/>
    <property type="molecule type" value="Genomic_DNA"/>
</dbReference>
<evidence type="ECO:0000259" key="6">
    <source>
        <dbReference type="Pfam" id="PF01168"/>
    </source>
</evidence>
<dbReference type="PROSITE" id="PS01211">
    <property type="entry name" value="UPF0001"/>
    <property type="match status" value="1"/>
</dbReference>
<evidence type="ECO:0000256" key="4">
    <source>
        <dbReference type="RuleBase" id="RU004514"/>
    </source>
</evidence>
<dbReference type="InterPro" id="IPR029066">
    <property type="entry name" value="PLP-binding_barrel"/>
</dbReference>
<dbReference type="InterPro" id="IPR001608">
    <property type="entry name" value="Ala_racemase_N"/>
</dbReference>
<evidence type="ECO:0000256" key="5">
    <source>
        <dbReference type="SAM" id="MobiDB-lite"/>
    </source>
</evidence>
<keyword evidence="1 2" id="KW-0663">Pyridoxal phosphate</keyword>
<evidence type="ECO:0000256" key="3">
    <source>
        <dbReference type="PIRSR" id="PIRSR004848-1"/>
    </source>
</evidence>
<dbReference type="RefSeq" id="WP_192754137.1">
    <property type="nucleotide sequence ID" value="NZ_JADBEM010000001.1"/>
</dbReference>
<organism evidence="7 8">
    <name type="scientific">Actinopolymorpha pittospori</name>
    <dbReference type="NCBI Taxonomy" id="648752"/>
    <lineage>
        <taxon>Bacteria</taxon>
        <taxon>Bacillati</taxon>
        <taxon>Actinomycetota</taxon>
        <taxon>Actinomycetes</taxon>
        <taxon>Propionibacteriales</taxon>
        <taxon>Actinopolymorphaceae</taxon>
        <taxon>Actinopolymorpha</taxon>
    </lineage>
</organism>
<proteinExistence type="inferred from homology"/>
<evidence type="ECO:0000256" key="2">
    <source>
        <dbReference type="HAMAP-Rule" id="MF_02087"/>
    </source>
</evidence>
<dbReference type="AlphaFoldDB" id="A0A927N316"/>
<comment type="caution">
    <text evidence="7">The sequence shown here is derived from an EMBL/GenBank/DDBJ whole genome shotgun (WGS) entry which is preliminary data.</text>
</comment>
<dbReference type="PANTHER" id="PTHR10146:SF14">
    <property type="entry name" value="PYRIDOXAL PHOSPHATE HOMEOSTASIS PROTEIN"/>
    <property type="match status" value="1"/>
</dbReference>
<dbReference type="SUPFAM" id="SSF51419">
    <property type="entry name" value="PLP-binding barrel"/>
    <property type="match status" value="1"/>
</dbReference>
<dbReference type="PIRSF" id="PIRSF004848">
    <property type="entry name" value="YBL036c_PLPDEIII"/>
    <property type="match status" value="1"/>
</dbReference>
<gene>
    <name evidence="7" type="ORF">HEB94_007670</name>
</gene>
<accession>A0A927N316</accession>
<dbReference type="GO" id="GO:0030170">
    <property type="term" value="F:pyridoxal phosphate binding"/>
    <property type="evidence" value="ECO:0007669"/>
    <property type="project" value="UniProtKB-UniRule"/>
</dbReference>
<feature type="domain" description="Alanine racemase N-terminal" evidence="6">
    <location>
        <begin position="35"/>
        <end position="248"/>
    </location>
</feature>
<dbReference type="HAMAP" id="MF_02087">
    <property type="entry name" value="PLP_homeostasis"/>
    <property type="match status" value="1"/>
</dbReference>
<protein>
    <recommendedName>
        <fullName evidence="2">Pyridoxal phosphate homeostasis protein</fullName>
        <shortName evidence="2">PLP homeostasis protein</shortName>
    </recommendedName>
</protein>
<dbReference type="InterPro" id="IPR011078">
    <property type="entry name" value="PyrdxlP_homeostasis"/>
</dbReference>
<dbReference type="PANTHER" id="PTHR10146">
    <property type="entry name" value="PROLINE SYNTHETASE CO-TRANSCRIBED BACTERIAL HOMOLOG PROTEIN"/>
    <property type="match status" value="1"/>
</dbReference>
<feature type="region of interest" description="Disordered" evidence="5">
    <location>
        <begin position="1"/>
        <end position="25"/>
    </location>
</feature>
<comment type="similarity">
    <text evidence="2 4">Belongs to the pyridoxal phosphate-binding protein YggS/PROSC family.</text>
</comment>
<comment type="cofactor">
    <cofactor evidence="3">
        <name>pyridoxal 5'-phosphate</name>
        <dbReference type="ChEBI" id="CHEBI:597326"/>
    </cofactor>
</comment>
<evidence type="ECO:0000256" key="1">
    <source>
        <dbReference type="ARBA" id="ARBA00022898"/>
    </source>
</evidence>
<evidence type="ECO:0000313" key="7">
    <source>
        <dbReference type="EMBL" id="MBE1610822.1"/>
    </source>
</evidence>